<dbReference type="SUPFAM" id="SSF51735">
    <property type="entry name" value="NAD(P)-binding Rossmann-fold domains"/>
    <property type="match status" value="1"/>
</dbReference>
<evidence type="ECO:0000313" key="1">
    <source>
        <dbReference type="EMBL" id="AZS40295.1"/>
    </source>
</evidence>
<dbReference type="AlphaFoldDB" id="A0A3S9WJK5"/>
<dbReference type="InterPro" id="IPR036291">
    <property type="entry name" value="NAD(P)-bd_dom_sf"/>
</dbReference>
<name>A0A3S9WJK5_9MICO</name>
<dbReference type="CDD" id="cd05243">
    <property type="entry name" value="SDR_a5"/>
    <property type="match status" value="1"/>
</dbReference>
<sequence>MSRIIVFGGHGRIALLLAPLLAARGDEVTGVIRNPEHSSEVEAGGARALVADVESMDVDALAEIIRGHDAVVWSAGAGGGSPERTYAVDRDAAQRSMDAAERAGVRRYVMVSWLGSTADHGVPRDDSFFPYADAKWAADEHLRGTGLEGTILAPGTLTFDDPTGRIQIDPEGRGAVSRADVAAVIAASLQEPCTVGRTIRFGNGDADSADPIADALSC</sequence>
<dbReference type="GeneID" id="69642746"/>
<reference evidence="1 2" key="1">
    <citation type="submission" date="2018-08" db="EMBL/GenBank/DDBJ databases">
        <title>Microbacterium oxydans strain HG3.</title>
        <authorList>
            <person name="ORTET P."/>
        </authorList>
    </citation>
    <scope>NUCLEOTIDE SEQUENCE [LARGE SCALE GENOMIC DNA]</scope>
    <source>
        <strain evidence="1 2">HG3</strain>
    </source>
</reference>
<dbReference type="EC" id="4.-.-.-" evidence="1"/>
<organism evidence="1 2">
    <name type="scientific">Microbacterium oxydans</name>
    <dbReference type="NCBI Taxonomy" id="82380"/>
    <lineage>
        <taxon>Bacteria</taxon>
        <taxon>Bacillati</taxon>
        <taxon>Actinomycetota</taxon>
        <taxon>Actinomycetes</taxon>
        <taxon>Micrococcales</taxon>
        <taxon>Microbacteriaceae</taxon>
        <taxon>Microbacterium</taxon>
    </lineage>
</organism>
<dbReference type="Proteomes" id="UP000274841">
    <property type="component" value="Chromosome"/>
</dbReference>
<dbReference type="KEGG" id="moy:CVS54_01622"/>
<dbReference type="RefSeq" id="WP_046749219.1">
    <property type="nucleotide sequence ID" value="NZ_BAAAKO010000001.1"/>
</dbReference>
<evidence type="ECO:0000313" key="2">
    <source>
        <dbReference type="Proteomes" id="UP000274841"/>
    </source>
</evidence>
<accession>A0A3S9WJK5</accession>
<dbReference type="Pfam" id="PF13460">
    <property type="entry name" value="NAD_binding_10"/>
    <property type="match status" value="1"/>
</dbReference>
<dbReference type="PANTHER" id="PTHR15020">
    <property type="entry name" value="FLAVIN REDUCTASE-RELATED"/>
    <property type="match status" value="1"/>
</dbReference>
<dbReference type="InterPro" id="IPR016040">
    <property type="entry name" value="NAD(P)-bd_dom"/>
</dbReference>
<keyword evidence="1" id="KW-0456">Lyase</keyword>
<dbReference type="GO" id="GO:0016829">
    <property type="term" value="F:lyase activity"/>
    <property type="evidence" value="ECO:0007669"/>
    <property type="project" value="UniProtKB-KW"/>
</dbReference>
<gene>
    <name evidence="1" type="primary">yhfK</name>
    <name evidence="1" type="ORF">CVS54_01622</name>
</gene>
<dbReference type="EMBL" id="CP031422">
    <property type="protein sequence ID" value="AZS40295.1"/>
    <property type="molecule type" value="Genomic_DNA"/>
</dbReference>
<protein>
    <submittedName>
        <fullName evidence="1">Putative sugar epimerase YhfK</fullName>
        <ecNumber evidence="1">4.-.-.-</ecNumber>
    </submittedName>
</protein>
<dbReference type="Gene3D" id="3.40.50.720">
    <property type="entry name" value="NAD(P)-binding Rossmann-like Domain"/>
    <property type="match status" value="1"/>
</dbReference>
<proteinExistence type="predicted"/>
<dbReference type="PANTHER" id="PTHR15020:SF50">
    <property type="entry name" value="UPF0659 PROTEIN YMR090W"/>
    <property type="match status" value="1"/>
</dbReference>